<feature type="compositionally biased region" description="Basic and acidic residues" evidence="3">
    <location>
        <begin position="24"/>
        <end position="41"/>
    </location>
</feature>
<keyword evidence="6" id="KW-1185">Reference proteome</keyword>
<reference evidence="5" key="2">
    <citation type="submission" date="2014-03" db="EMBL/GenBank/DDBJ databases">
        <title>The whipworm genome and dual-species transcriptomics of an intimate host-pathogen interaction.</title>
        <authorList>
            <person name="Foth B.J."/>
            <person name="Tsai I.J."/>
            <person name="Reid A.J."/>
            <person name="Bancroft A.J."/>
            <person name="Nichol S."/>
            <person name="Tracey A."/>
            <person name="Holroyd N."/>
            <person name="Cotton J.A."/>
            <person name="Stanley E.J."/>
            <person name="Zarowiecki M."/>
            <person name="Liu J.Z."/>
            <person name="Huckvale T."/>
            <person name="Cooper P.J."/>
            <person name="Grencis R.K."/>
            <person name="Berriman M."/>
        </authorList>
    </citation>
    <scope>NUCLEOTIDE SEQUENCE [LARGE SCALE GENOMIC DNA]</scope>
</reference>
<dbReference type="AlphaFoldDB" id="A0A077ZBX7"/>
<dbReference type="STRING" id="36087.A0A077ZBX7"/>
<evidence type="ECO:0000259" key="4">
    <source>
        <dbReference type="Pfam" id="PF09745"/>
    </source>
</evidence>
<sequence>MQIEKALEEDPNAFAYDEVYEDMESSKSTRKDDAKEKDGGKPKYIGALLKAARKRQVEYEAREERKQQREREKEGNEFAEKEVFVTGAYRRKLEELEEHNKAVERMDRINEMMDVSKQKDLSGFYRHFLNDVAEPANVSKDSEIEASESVVPKEPVTNKESKMKKKYRRRRPSSGSSDESEPRHSGREQSSSQSQSEDDEVNLHDIVNESKRVTDQHRADRHKRFLTPSPTRSPPKNNTSETRYRNALVERRSFKSERREGRRSQKDIDERRLNVETTEEGNNATSNSDVNVVKDDILGTLPPEVVKQQRLEKLRRIFAHRNDAAAIEEYRQRYLERKAIRESA</sequence>
<feature type="compositionally biased region" description="Basic and acidic residues" evidence="3">
    <location>
        <begin position="201"/>
        <end position="218"/>
    </location>
</feature>
<evidence type="ECO:0000313" key="6">
    <source>
        <dbReference type="Proteomes" id="UP000030665"/>
    </source>
</evidence>
<dbReference type="GO" id="GO:0000381">
    <property type="term" value="P:regulation of alternative mRNA splicing, via spliceosome"/>
    <property type="evidence" value="ECO:0007669"/>
    <property type="project" value="InterPro"/>
</dbReference>
<dbReference type="PANTHER" id="PTHR31938">
    <property type="entry name" value="NUCLEAR SPECKLE SPLICING REGULATORY PROTEIN 1"/>
    <property type="match status" value="1"/>
</dbReference>
<name>A0A077ZBX7_TRITR</name>
<evidence type="ECO:0000256" key="2">
    <source>
        <dbReference type="ARBA" id="ARBA00023054"/>
    </source>
</evidence>
<keyword evidence="2" id="KW-0175">Coiled coil</keyword>
<feature type="region of interest" description="Disordered" evidence="3">
    <location>
        <begin position="59"/>
        <end position="78"/>
    </location>
</feature>
<evidence type="ECO:0000256" key="3">
    <source>
        <dbReference type="SAM" id="MobiDB-lite"/>
    </source>
</evidence>
<feature type="domain" description="Nuclear speckle splicing regulatory protein 1 N-terminal" evidence="4">
    <location>
        <begin position="2"/>
        <end position="118"/>
    </location>
</feature>
<feature type="compositionally biased region" description="Basic and acidic residues" evidence="3">
    <location>
        <begin position="242"/>
        <end position="274"/>
    </location>
</feature>
<proteinExistence type="inferred from homology"/>
<feature type="compositionally biased region" description="Polar residues" evidence="3">
    <location>
        <begin position="228"/>
        <end position="241"/>
    </location>
</feature>
<dbReference type="OrthoDB" id="446635at2759"/>
<dbReference type="PANTHER" id="PTHR31938:SF4">
    <property type="entry name" value="NUCLEAR SPECKLE SPLICING REGULATORY PROTEIN 1"/>
    <property type="match status" value="1"/>
</dbReference>
<dbReference type="Pfam" id="PF09745">
    <property type="entry name" value="NSRP1_N"/>
    <property type="match status" value="1"/>
</dbReference>
<gene>
    <name evidence="5" type="ORF">TTRE_0000438501</name>
</gene>
<evidence type="ECO:0000313" key="5">
    <source>
        <dbReference type="EMBL" id="CDW56110.1"/>
    </source>
</evidence>
<dbReference type="InterPro" id="IPR018612">
    <property type="entry name" value="NSRP1_N"/>
</dbReference>
<reference evidence="5" key="1">
    <citation type="submission" date="2014-01" db="EMBL/GenBank/DDBJ databases">
        <authorList>
            <person name="Aslett M."/>
        </authorList>
    </citation>
    <scope>NUCLEOTIDE SEQUENCE</scope>
</reference>
<protein>
    <submittedName>
        <fullName evidence="5">DUF2040 domain containing protein</fullName>
    </submittedName>
</protein>
<feature type="compositionally biased region" description="Basic residues" evidence="3">
    <location>
        <begin position="162"/>
        <end position="172"/>
    </location>
</feature>
<evidence type="ECO:0000256" key="1">
    <source>
        <dbReference type="ARBA" id="ARBA00010126"/>
    </source>
</evidence>
<organism evidence="5 6">
    <name type="scientific">Trichuris trichiura</name>
    <name type="common">Whipworm</name>
    <name type="synonym">Trichocephalus trichiurus</name>
    <dbReference type="NCBI Taxonomy" id="36087"/>
    <lineage>
        <taxon>Eukaryota</taxon>
        <taxon>Metazoa</taxon>
        <taxon>Ecdysozoa</taxon>
        <taxon>Nematoda</taxon>
        <taxon>Enoplea</taxon>
        <taxon>Dorylaimia</taxon>
        <taxon>Trichinellida</taxon>
        <taxon>Trichuridae</taxon>
        <taxon>Trichuris</taxon>
    </lineage>
</organism>
<feature type="region of interest" description="Disordered" evidence="3">
    <location>
        <begin position="133"/>
        <end position="288"/>
    </location>
</feature>
<feature type="region of interest" description="Disordered" evidence="3">
    <location>
        <begin position="1"/>
        <end position="42"/>
    </location>
</feature>
<dbReference type="InterPro" id="IPR042816">
    <property type="entry name" value="Nsrp1"/>
</dbReference>
<comment type="similarity">
    <text evidence="1">Belongs to the NSRP1 family.</text>
</comment>
<dbReference type="EMBL" id="HG806008">
    <property type="protein sequence ID" value="CDW56110.1"/>
    <property type="molecule type" value="Genomic_DNA"/>
</dbReference>
<accession>A0A077ZBX7</accession>
<dbReference type="Proteomes" id="UP000030665">
    <property type="component" value="Unassembled WGS sequence"/>
</dbReference>